<keyword evidence="9" id="KW-0408">Iron</keyword>
<evidence type="ECO:0000256" key="4">
    <source>
        <dbReference type="ARBA" id="ARBA00022519"/>
    </source>
</evidence>
<evidence type="ECO:0000256" key="6">
    <source>
        <dbReference type="ARBA" id="ARBA00022723"/>
    </source>
</evidence>
<keyword evidence="15" id="KW-1185">Reference proteome</keyword>
<feature type="transmembrane region" description="Helical" evidence="12">
    <location>
        <begin position="60"/>
        <end position="82"/>
    </location>
</feature>
<dbReference type="GO" id="GO:0004497">
    <property type="term" value="F:monooxygenase activity"/>
    <property type="evidence" value="ECO:0007669"/>
    <property type="project" value="UniProtKB-KW"/>
</dbReference>
<organism evidence="14 15">
    <name type="scientific">Pseudotabrizicola algicola</name>
    <dbReference type="NCBI Taxonomy" id="2709381"/>
    <lineage>
        <taxon>Bacteria</taxon>
        <taxon>Pseudomonadati</taxon>
        <taxon>Pseudomonadota</taxon>
        <taxon>Alphaproteobacteria</taxon>
        <taxon>Rhodobacterales</taxon>
        <taxon>Paracoccaceae</taxon>
        <taxon>Pseudotabrizicola</taxon>
    </lineage>
</organism>
<comment type="similarity">
    <text evidence="2">Belongs to the fatty acid desaturase type 1 family. AlkB subfamily.</text>
</comment>
<evidence type="ECO:0000259" key="13">
    <source>
        <dbReference type="Pfam" id="PF00487"/>
    </source>
</evidence>
<evidence type="ECO:0000256" key="2">
    <source>
        <dbReference type="ARBA" id="ARBA00010823"/>
    </source>
</evidence>
<evidence type="ECO:0000256" key="12">
    <source>
        <dbReference type="SAM" id="Phobius"/>
    </source>
</evidence>
<reference evidence="14 15" key="1">
    <citation type="submission" date="2020-02" db="EMBL/GenBank/DDBJ databases">
        <title>Rhodobacter algicola sp. nov., isolated from microalga culture.</title>
        <authorList>
            <person name="Park C.-Y."/>
        </authorList>
    </citation>
    <scope>NUCLEOTIDE SEQUENCE [LARGE SCALE GENOMIC DNA]</scope>
    <source>
        <strain evidence="14 15">ETT8</strain>
    </source>
</reference>
<keyword evidence="8" id="KW-0560">Oxidoreductase</keyword>
<feature type="transmembrane region" description="Helical" evidence="12">
    <location>
        <begin position="200"/>
        <end position="229"/>
    </location>
</feature>
<protein>
    <submittedName>
        <fullName evidence="14">Alkane 1-monooxygenase</fullName>
    </submittedName>
</protein>
<evidence type="ECO:0000256" key="11">
    <source>
        <dbReference type="ARBA" id="ARBA00023136"/>
    </source>
</evidence>
<feature type="domain" description="Fatty acid desaturase" evidence="13">
    <location>
        <begin position="95"/>
        <end position="299"/>
    </location>
</feature>
<evidence type="ECO:0000256" key="9">
    <source>
        <dbReference type="ARBA" id="ARBA00023004"/>
    </source>
</evidence>
<keyword evidence="10 14" id="KW-0503">Monooxygenase</keyword>
<evidence type="ECO:0000256" key="3">
    <source>
        <dbReference type="ARBA" id="ARBA00022475"/>
    </source>
</evidence>
<sequence length="353" mass="37810">MPVFALAALMPAGLIATGALAGGGWLWAGFLSMAVLVVLLDQMVPYVAGNAPEGAEFPAADAVLVAVGLAVVALMPLAVLGLTSETLGRGEKVLLFLAAGSFLGQVGHPAAHELIHRAQRGLYRLGVLVYAMMLLGHHASAHRLVHHVAVATPGDPNSARAGESFWRFAPRAWLGGFRAGKAAEDALRARRGGRSGLHPYLWYLGIGALCLAAAGWIGGAAGVLVWLGLAAHAQLQQLLGDYVQHYGLTRARLPDGRYEPVGPRHSWNTPHWASSALMLNAPRHSDHHAHPSRPYPALRLGEDTPVLPWPLPVACAMAMVPRLWHRRMRPHLKRWQNVQPPAPEVPHGQEPAH</sequence>
<comment type="subcellular location">
    <subcellularLocation>
        <location evidence="1">Cell inner membrane</location>
        <topology evidence="1">Multi-pass membrane protein</topology>
    </subcellularLocation>
</comment>
<dbReference type="GO" id="GO:0005886">
    <property type="term" value="C:plasma membrane"/>
    <property type="evidence" value="ECO:0007669"/>
    <property type="project" value="UniProtKB-SubCell"/>
</dbReference>
<dbReference type="InterPro" id="IPR033885">
    <property type="entry name" value="AlkB/XylM"/>
</dbReference>
<dbReference type="PANTHER" id="PTHR38674:SF1">
    <property type="entry name" value="ALKANE 1-MONOOXYGENASE 1"/>
    <property type="match status" value="1"/>
</dbReference>
<name>A0A6B3RHT7_9RHOB</name>
<dbReference type="GO" id="GO:0046872">
    <property type="term" value="F:metal ion binding"/>
    <property type="evidence" value="ECO:0007669"/>
    <property type="project" value="UniProtKB-KW"/>
</dbReference>
<dbReference type="Pfam" id="PF00487">
    <property type="entry name" value="FA_desaturase"/>
    <property type="match status" value="1"/>
</dbReference>
<gene>
    <name evidence="14" type="ORF">G3572_04990</name>
</gene>
<keyword evidence="4" id="KW-0997">Cell inner membrane</keyword>
<comment type="caution">
    <text evidence="14">The sequence shown here is derived from an EMBL/GenBank/DDBJ whole genome shotgun (WGS) entry which is preliminary data.</text>
</comment>
<dbReference type="PANTHER" id="PTHR38674">
    <property type="entry name" value="ALKANE 1-MONOOXYGENASE 1"/>
    <property type="match status" value="1"/>
</dbReference>
<dbReference type="CDD" id="cd03512">
    <property type="entry name" value="Alkane-hydroxylase"/>
    <property type="match status" value="1"/>
</dbReference>
<evidence type="ECO:0000256" key="1">
    <source>
        <dbReference type="ARBA" id="ARBA00004429"/>
    </source>
</evidence>
<keyword evidence="7 12" id="KW-1133">Transmembrane helix</keyword>
<keyword evidence="3" id="KW-1003">Cell membrane</keyword>
<dbReference type="InterPro" id="IPR005804">
    <property type="entry name" value="FA_desaturase_dom"/>
</dbReference>
<accession>A0A6B3RHT7</accession>
<dbReference type="Proteomes" id="UP000481421">
    <property type="component" value="Unassembled WGS sequence"/>
</dbReference>
<evidence type="ECO:0000313" key="14">
    <source>
        <dbReference type="EMBL" id="NEX45550.1"/>
    </source>
</evidence>
<proteinExistence type="inferred from homology"/>
<dbReference type="EMBL" id="JAAIKE010000001">
    <property type="protein sequence ID" value="NEX45550.1"/>
    <property type="molecule type" value="Genomic_DNA"/>
</dbReference>
<evidence type="ECO:0000256" key="8">
    <source>
        <dbReference type="ARBA" id="ARBA00023002"/>
    </source>
</evidence>
<evidence type="ECO:0000256" key="5">
    <source>
        <dbReference type="ARBA" id="ARBA00022692"/>
    </source>
</evidence>
<evidence type="ECO:0000256" key="7">
    <source>
        <dbReference type="ARBA" id="ARBA00022989"/>
    </source>
</evidence>
<dbReference type="GO" id="GO:0006629">
    <property type="term" value="P:lipid metabolic process"/>
    <property type="evidence" value="ECO:0007669"/>
    <property type="project" value="InterPro"/>
</dbReference>
<evidence type="ECO:0000313" key="15">
    <source>
        <dbReference type="Proteomes" id="UP000481421"/>
    </source>
</evidence>
<dbReference type="AlphaFoldDB" id="A0A6B3RHT7"/>
<keyword evidence="6" id="KW-0479">Metal-binding</keyword>
<evidence type="ECO:0000256" key="10">
    <source>
        <dbReference type="ARBA" id="ARBA00023033"/>
    </source>
</evidence>
<keyword evidence="11 12" id="KW-0472">Membrane</keyword>
<keyword evidence="5 12" id="KW-0812">Transmembrane</keyword>